<keyword evidence="7" id="KW-1185">Reference proteome</keyword>
<proteinExistence type="predicted"/>
<dbReference type="Pfam" id="PF04079">
    <property type="entry name" value="SMC_ScpB"/>
    <property type="match status" value="1"/>
</dbReference>
<evidence type="ECO:0000256" key="5">
    <source>
        <dbReference type="SAM" id="MobiDB-lite"/>
    </source>
</evidence>
<gene>
    <name evidence="6" type="primary">scpB</name>
    <name evidence="6" type="ORF">N5A92_09835</name>
</gene>
<evidence type="ECO:0000256" key="3">
    <source>
        <dbReference type="ARBA" id="ARBA00022829"/>
    </source>
</evidence>
<evidence type="ECO:0000256" key="4">
    <source>
        <dbReference type="ARBA" id="ARBA00023306"/>
    </source>
</evidence>
<dbReference type="Gene3D" id="1.10.10.10">
    <property type="entry name" value="Winged helix-like DNA-binding domain superfamily/Winged helix DNA-binding domain"/>
    <property type="match status" value="2"/>
</dbReference>
<keyword evidence="2" id="KW-0132">Cell division</keyword>
<dbReference type="Proteomes" id="UP001320831">
    <property type="component" value="Unassembled WGS sequence"/>
</dbReference>
<dbReference type="PANTHER" id="PTHR34298">
    <property type="entry name" value="SEGREGATION AND CONDENSATION PROTEIN B"/>
    <property type="match status" value="1"/>
</dbReference>
<keyword evidence="3" id="KW-0159">Chromosome partition</keyword>
<feature type="region of interest" description="Disordered" evidence="5">
    <location>
        <begin position="1"/>
        <end position="25"/>
    </location>
</feature>
<evidence type="ECO:0000256" key="2">
    <source>
        <dbReference type="ARBA" id="ARBA00022618"/>
    </source>
</evidence>
<organism evidence="6 7">
    <name type="scientific">Chelativorans salis</name>
    <dbReference type="NCBI Taxonomy" id="2978478"/>
    <lineage>
        <taxon>Bacteria</taxon>
        <taxon>Pseudomonadati</taxon>
        <taxon>Pseudomonadota</taxon>
        <taxon>Alphaproteobacteria</taxon>
        <taxon>Hyphomicrobiales</taxon>
        <taxon>Phyllobacteriaceae</taxon>
        <taxon>Chelativorans</taxon>
    </lineage>
</organism>
<dbReference type="EMBL" id="JAOCZP010000002">
    <property type="protein sequence ID" value="MCT7375332.1"/>
    <property type="molecule type" value="Genomic_DNA"/>
</dbReference>
<evidence type="ECO:0000313" key="6">
    <source>
        <dbReference type="EMBL" id="MCT7375332.1"/>
    </source>
</evidence>
<feature type="region of interest" description="Disordered" evidence="5">
    <location>
        <begin position="205"/>
        <end position="225"/>
    </location>
</feature>
<keyword evidence="4" id="KW-0131">Cell cycle</keyword>
<dbReference type="RefSeq" id="WP_260902194.1">
    <property type="nucleotide sequence ID" value="NZ_JAOCZP010000002.1"/>
</dbReference>
<dbReference type="InterPro" id="IPR036388">
    <property type="entry name" value="WH-like_DNA-bd_sf"/>
</dbReference>
<evidence type="ECO:0000256" key="1">
    <source>
        <dbReference type="ARBA" id="ARBA00022490"/>
    </source>
</evidence>
<dbReference type="InterPro" id="IPR036390">
    <property type="entry name" value="WH_DNA-bd_sf"/>
</dbReference>
<accession>A0ABT2LLM6</accession>
<sequence>MNESANVVPFRAEDNGPADDTRQRPAGGIAFAEAKRMAEALVFASAEPVSSKALADRLPDGTDVAAVMEELKSDYARRGVNLVRVDDCWAFRTAGDLAFLMSRQSTQQKKLSRAALEMLAVIAYHQPVTRAEIEEIRGVETSKGTLDILLETGWVRMRGRRRTPGRPVTYGTTTDFLDHFGLEELRDLPGLDELRGAGLLSSRMPTNFSVPQPPVDADTLGEDEDPLTDIDLEELGLLTPRVEGD</sequence>
<dbReference type="InterPro" id="IPR005234">
    <property type="entry name" value="ScpB_csome_segregation"/>
</dbReference>
<name>A0ABT2LLM6_9HYPH</name>
<keyword evidence="1" id="KW-0963">Cytoplasm</keyword>
<feature type="compositionally biased region" description="Basic and acidic residues" evidence="5">
    <location>
        <begin position="11"/>
        <end position="23"/>
    </location>
</feature>
<dbReference type="NCBIfam" id="TIGR00281">
    <property type="entry name" value="SMC-Scp complex subunit ScpB"/>
    <property type="match status" value="1"/>
</dbReference>
<reference evidence="6 7" key="1">
    <citation type="submission" date="2022-09" db="EMBL/GenBank/DDBJ databases">
        <title>Chelativorans salina sp. nov., a novel slightly halophilic bacterium isolated from a saline lake sediment enrichment.</title>
        <authorList>
            <person name="Gao L."/>
            <person name="Fang B.-Z."/>
            <person name="Li W.-J."/>
        </authorList>
    </citation>
    <scope>NUCLEOTIDE SEQUENCE [LARGE SCALE GENOMIC DNA]</scope>
    <source>
        <strain evidence="6 7">EGI FJ00035</strain>
    </source>
</reference>
<evidence type="ECO:0000313" key="7">
    <source>
        <dbReference type="Proteomes" id="UP001320831"/>
    </source>
</evidence>
<comment type="caution">
    <text evidence="6">The sequence shown here is derived from an EMBL/GenBank/DDBJ whole genome shotgun (WGS) entry which is preliminary data.</text>
</comment>
<dbReference type="PANTHER" id="PTHR34298:SF2">
    <property type="entry name" value="SEGREGATION AND CONDENSATION PROTEIN B"/>
    <property type="match status" value="1"/>
</dbReference>
<protein>
    <submittedName>
        <fullName evidence="6">SMC-Scp complex subunit ScpB</fullName>
    </submittedName>
</protein>
<dbReference type="SUPFAM" id="SSF46785">
    <property type="entry name" value="Winged helix' DNA-binding domain"/>
    <property type="match status" value="2"/>
</dbReference>